<evidence type="ECO:0000256" key="4">
    <source>
        <dbReference type="ARBA" id="ARBA00022538"/>
    </source>
</evidence>
<keyword evidence="4" id="KW-0633">Potassium transport</keyword>
<evidence type="ECO:0000256" key="2">
    <source>
        <dbReference type="ARBA" id="ARBA00022448"/>
    </source>
</evidence>
<dbReference type="PANTHER" id="PTHR32024">
    <property type="entry name" value="TRK SYSTEM POTASSIUM UPTAKE PROTEIN TRKG-RELATED"/>
    <property type="match status" value="1"/>
</dbReference>
<keyword evidence="8" id="KW-0406">Ion transport</keyword>
<dbReference type="EMBL" id="JABUFE010000003">
    <property type="protein sequence ID" value="NSX54442.1"/>
    <property type="molecule type" value="Genomic_DNA"/>
</dbReference>
<comment type="subcellular location">
    <subcellularLocation>
        <location evidence="1">Cell membrane</location>
        <topology evidence="1">Multi-pass membrane protein</topology>
    </subcellularLocation>
</comment>
<keyword evidence="12" id="KW-1185">Reference proteome</keyword>
<feature type="transmembrane region" description="Helical" evidence="10">
    <location>
        <begin position="410"/>
        <end position="434"/>
    </location>
</feature>
<evidence type="ECO:0000256" key="6">
    <source>
        <dbReference type="ARBA" id="ARBA00022958"/>
    </source>
</evidence>
<dbReference type="PANTHER" id="PTHR32024:SF1">
    <property type="entry name" value="KTR SYSTEM POTASSIUM UPTAKE PROTEIN B"/>
    <property type="match status" value="1"/>
</dbReference>
<dbReference type="Pfam" id="PF02386">
    <property type="entry name" value="TrkH"/>
    <property type="match status" value="1"/>
</dbReference>
<evidence type="ECO:0000256" key="9">
    <source>
        <dbReference type="ARBA" id="ARBA00023136"/>
    </source>
</evidence>
<evidence type="ECO:0000256" key="8">
    <source>
        <dbReference type="ARBA" id="ARBA00023065"/>
    </source>
</evidence>
<proteinExistence type="predicted"/>
<name>A0ABX2IUC3_9RHOB</name>
<feature type="transmembrane region" description="Helical" evidence="10">
    <location>
        <begin position="316"/>
        <end position="336"/>
    </location>
</feature>
<keyword evidence="5 10" id="KW-0812">Transmembrane</keyword>
<gene>
    <name evidence="11" type="ORF">HRQ87_06465</name>
</gene>
<keyword evidence="3" id="KW-1003">Cell membrane</keyword>
<comment type="caution">
    <text evidence="11">The sequence shown here is derived from an EMBL/GenBank/DDBJ whole genome shotgun (WGS) entry which is preliminary data.</text>
</comment>
<feature type="transmembrane region" description="Helical" evidence="10">
    <location>
        <begin position="83"/>
        <end position="109"/>
    </location>
</feature>
<feature type="transmembrane region" description="Helical" evidence="10">
    <location>
        <begin position="138"/>
        <end position="158"/>
    </location>
</feature>
<accession>A0ABX2IUC3</accession>
<evidence type="ECO:0000256" key="3">
    <source>
        <dbReference type="ARBA" id="ARBA00022475"/>
    </source>
</evidence>
<dbReference type="NCBIfam" id="TIGR00933">
    <property type="entry name" value="2a38"/>
    <property type="match status" value="1"/>
</dbReference>
<keyword evidence="2" id="KW-0813">Transport</keyword>
<dbReference type="InterPro" id="IPR004772">
    <property type="entry name" value="TrkH"/>
</dbReference>
<evidence type="ECO:0000313" key="11">
    <source>
        <dbReference type="EMBL" id="NSX54442.1"/>
    </source>
</evidence>
<dbReference type="InterPro" id="IPR003445">
    <property type="entry name" value="Cat_transpt"/>
</dbReference>
<feature type="transmembrane region" description="Helical" evidence="10">
    <location>
        <begin position="357"/>
        <end position="378"/>
    </location>
</feature>
<keyword evidence="9 10" id="KW-0472">Membrane</keyword>
<reference evidence="11 12" key="1">
    <citation type="submission" date="2020-06" db="EMBL/GenBank/DDBJ databases">
        <title>Sulfitobacter algicola sp. nov., isolated from green algae.</title>
        <authorList>
            <person name="Wang C."/>
        </authorList>
    </citation>
    <scope>NUCLEOTIDE SEQUENCE [LARGE SCALE GENOMIC DNA]</scope>
    <source>
        <strain evidence="11 12">1151</strain>
    </source>
</reference>
<feature type="transmembrane region" description="Helical" evidence="10">
    <location>
        <begin position="20"/>
        <end position="40"/>
    </location>
</feature>
<dbReference type="RefSeq" id="WP_174136492.1">
    <property type="nucleotide sequence ID" value="NZ_JABUFE010000003.1"/>
</dbReference>
<dbReference type="Proteomes" id="UP000777935">
    <property type="component" value="Unassembled WGS sequence"/>
</dbReference>
<evidence type="ECO:0000256" key="5">
    <source>
        <dbReference type="ARBA" id="ARBA00022692"/>
    </source>
</evidence>
<feature type="transmembrane region" description="Helical" evidence="10">
    <location>
        <begin position="233"/>
        <end position="254"/>
    </location>
</feature>
<protein>
    <submittedName>
        <fullName evidence="11">Ktr system potassium transporter B</fullName>
    </submittedName>
</protein>
<evidence type="ECO:0000256" key="7">
    <source>
        <dbReference type="ARBA" id="ARBA00022989"/>
    </source>
</evidence>
<sequence>MSRRAQSASFFLVATISRLPAPALLASLYAILIGVGTILLRLPFSHYGDVGWMDALFTSTSAVTVTGLVVVDTGSAFTFAGQAIVAVLIQMGGLGLMTFAVLLLSALGIPIGMPQRIILREDLNQTSLSNLGVLVRRIFKIALVVEIIGAALLAIVFVPQFGWANGIWQSVFHSISAFNNAGFSLFSDSLSGWVTHPLINFVVPMMFIVSGLGFVVVGDIMKHRTWRPLSLHTKLMIVGTVSLIIWGTASFAVLEWTNPGTLGAIDGFWGKLTAAWFQGVTPRTAGFNTLDTGAMRDETTLMTISLMLIGGGSTSTAGGIKVTTFIVLILATIAFFRRRTQLHAFGRSIEKDEVMKVLALTMVSMFLVFVALFVLLVVEDQDFMVLGFEVASAFGTVGLSMGATGELGTVGQFIIIFVMFLGRVGPLTLGFFLATRSIPRVRYPEGQIYLG</sequence>
<evidence type="ECO:0000256" key="1">
    <source>
        <dbReference type="ARBA" id="ARBA00004651"/>
    </source>
</evidence>
<feature type="transmembrane region" description="Helical" evidence="10">
    <location>
        <begin position="52"/>
        <end position="71"/>
    </location>
</feature>
<evidence type="ECO:0000256" key="10">
    <source>
        <dbReference type="SAM" id="Phobius"/>
    </source>
</evidence>
<feature type="transmembrane region" description="Helical" evidence="10">
    <location>
        <begin position="198"/>
        <end position="221"/>
    </location>
</feature>
<evidence type="ECO:0000313" key="12">
    <source>
        <dbReference type="Proteomes" id="UP000777935"/>
    </source>
</evidence>
<organism evidence="11 12">
    <name type="scientific">Parasulfitobacter algicola</name>
    <dbReference type="NCBI Taxonomy" id="2614809"/>
    <lineage>
        <taxon>Bacteria</taxon>
        <taxon>Pseudomonadati</taxon>
        <taxon>Pseudomonadota</taxon>
        <taxon>Alphaproteobacteria</taxon>
        <taxon>Rhodobacterales</taxon>
        <taxon>Roseobacteraceae</taxon>
        <taxon>Parasulfitobacter</taxon>
    </lineage>
</organism>
<keyword evidence="6" id="KW-0630">Potassium</keyword>
<keyword evidence="7 10" id="KW-1133">Transmembrane helix</keyword>